<dbReference type="EMBL" id="CDMY01000556">
    <property type="protein sequence ID" value="CEM22732.1"/>
    <property type="molecule type" value="Genomic_DNA"/>
</dbReference>
<reference evidence="3 4" key="1">
    <citation type="submission" date="2014-11" db="EMBL/GenBank/DDBJ databases">
        <authorList>
            <person name="Zhu J."/>
            <person name="Qi W."/>
            <person name="Song R."/>
        </authorList>
    </citation>
    <scope>NUCLEOTIDE SEQUENCE [LARGE SCALE GENOMIC DNA]</scope>
</reference>
<dbReference type="AlphaFoldDB" id="A0A0G4G4A1"/>
<evidence type="ECO:0000259" key="2">
    <source>
        <dbReference type="PROSITE" id="PS50035"/>
    </source>
</evidence>
<feature type="domain" description="PLD phosphodiesterase" evidence="2">
    <location>
        <begin position="102"/>
        <end position="129"/>
    </location>
</feature>
<dbReference type="InterPro" id="IPR001736">
    <property type="entry name" value="PLipase_D/transphosphatidylase"/>
</dbReference>
<feature type="compositionally biased region" description="Polar residues" evidence="1">
    <location>
        <begin position="133"/>
        <end position="149"/>
    </location>
</feature>
<dbReference type="OrthoDB" id="14911at2759"/>
<feature type="region of interest" description="Disordered" evidence="1">
    <location>
        <begin position="124"/>
        <end position="162"/>
    </location>
</feature>
<evidence type="ECO:0000256" key="1">
    <source>
        <dbReference type="SAM" id="MobiDB-lite"/>
    </source>
</evidence>
<gene>
    <name evidence="3" type="ORF">Vbra_16892</name>
</gene>
<name>A0A0G4G4A1_VITBC</name>
<dbReference type="InParanoid" id="A0A0G4G4A1"/>
<dbReference type="Proteomes" id="UP000041254">
    <property type="component" value="Unassembled WGS sequence"/>
</dbReference>
<organism evidence="3 4">
    <name type="scientific">Vitrella brassicaformis (strain CCMP3155)</name>
    <dbReference type="NCBI Taxonomy" id="1169540"/>
    <lineage>
        <taxon>Eukaryota</taxon>
        <taxon>Sar</taxon>
        <taxon>Alveolata</taxon>
        <taxon>Colpodellida</taxon>
        <taxon>Vitrellaceae</taxon>
        <taxon>Vitrella</taxon>
    </lineage>
</organism>
<proteinExistence type="predicted"/>
<dbReference type="SUPFAM" id="SSF56024">
    <property type="entry name" value="Phospholipase D/nuclease"/>
    <property type="match status" value="1"/>
</dbReference>
<accession>A0A0G4G4A1</accession>
<evidence type="ECO:0000313" key="3">
    <source>
        <dbReference type="EMBL" id="CEM22732.1"/>
    </source>
</evidence>
<dbReference type="Gene3D" id="3.30.870.10">
    <property type="entry name" value="Endonuclease Chain A"/>
    <property type="match status" value="1"/>
</dbReference>
<evidence type="ECO:0000313" key="4">
    <source>
        <dbReference type="Proteomes" id="UP000041254"/>
    </source>
</evidence>
<dbReference type="GO" id="GO:0003824">
    <property type="term" value="F:catalytic activity"/>
    <property type="evidence" value="ECO:0007669"/>
    <property type="project" value="InterPro"/>
</dbReference>
<dbReference type="VEuPathDB" id="CryptoDB:Vbra_16892"/>
<dbReference type="PhylomeDB" id="A0A0G4G4A1"/>
<dbReference type="PROSITE" id="PS50035">
    <property type="entry name" value="PLD"/>
    <property type="match status" value="1"/>
</dbReference>
<sequence length="162" mass="18321">MLTDPKLAEGSEIIFTGYKMDVHTRLLGAQERDDNPPLSELFEKLIKRKANVYVTFWQNLATFVADAATHSKWNVNQQAKELDKMGVRVFLDVGTERGSSEMANSNHMKSLIINRRVAFIGGIDIGPGRMDSPQHQQNNPSRYASSKQGELQKPWQDIDRSC</sequence>
<keyword evidence="4" id="KW-1185">Reference proteome</keyword>
<protein>
    <recommendedName>
        <fullName evidence="2">PLD phosphodiesterase domain-containing protein</fullName>
    </recommendedName>
</protein>